<keyword evidence="3" id="KW-0347">Helicase</keyword>
<dbReference type="RefSeq" id="XP_016608223.1">
    <property type="nucleotide sequence ID" value="XM_016752759.1"/>
</dbReference>
<dbReference type="VEuPathDB" id="FungiDB:SPPG_04525"/>
<reference evidence="6 7" key="1">
    <citation type="submission" date="2009-08" db="EMBL/GenBank/DDBJ databases">
        <title>The Genome Sequence of Spizellomyces punctatus strain DAOM BR117.</title>
        <authorList>
            <consortium name="The Broad Institute Genome Sequencing Platform"/>
            <person name="Russ C."/>
            <person name="Cuomo C."/>
            <person name="Shea T."/>
            <person name="Young S.K."/>
            <person name="Zeng Q."/>
            <person name="Koehrsen M."/>
            <person name="Haas B."/>
            <person name="Borodovsky M."/>
            <person name="Guigo R."/>
            <person name="Alvarado L."/>
            <person name="Berlin A."/>
            <person name="Bochicchio J."/>
            <person name="Borenstein D."/>
            <person name="Chapman S."/>
            <person name="Chen Z."/>
            <person name="Engels R."/>
            <person name="Freedman E."/>
            <person name="Gellesch M."/>
            <person name="Goldberg J."/>
            <person name="Griggs A."/>
            <person name="Gujja S."/>
            <person name="Heiman D."/>
            <person name="Hepburn T."/>
            <person name="Howarth C."/>
            <person name="Jen D."/>
            <person name="Larson L."/>
            <person name="Lewis B."/>
            <person name="Mehta T."/>
            <person name="Park D."/>
            <person name="Pearson M."/>
            <person name="Roberts A."/>
            <person name="Saif S."/>
            <person name="Shenoy N."/>
            <person name="Sisk P."/>
            <person name="Stolte C."/>
            <person name="Sykes S."/>
            <person name="Thomson T."/>
            <person name="Walk T."/>
            <person name="White J."/>
            <person name="Yandava C."/>
            <person name="Burger G."/>
            <person name="Gray M.W."/>
            <person name="Holland P.W.H."/>
            <person name="King N."/>
            <person name="Lang F.B.F."/>
            <person name="Roger A.J."/>
            <person name="Ruiz-Trillo I."/>
            <person name="Lander E."/>
            <person name="Nusbaum C."/>
        </authorList>
    </citation>
    <scope>NUCLEOTIDE SEQUENCE [LARGE SCALE GENOMIC DNA]</scope>
    <source>
        <strain evidence="6 7">DAOM BR117</strain>
    </source>
</reference>
<dbReference type="AlphaFoldDB" id="A0A0L0HHB8"/>
<dbReference type="InterPro" id="IPR003593">
    <property type="entry name" value="AAA+_ATPase"/>
</dbReference>
<dbReference type="Pfam" id="PF13245">
    <property type="entry name" value="AAA_19"/>
    <property type="match status" value="1"/>
</dbReference>
<dbReference type="EMBL" id="KQ257456">
    <property type="protein sequence ID" value="KND00184.1"/>
    <property type="molecule type" value="Genomic_DNA"/>
</dbReference>
<dbReference type="InterPro" id="IPR027417">
    <property type="entry name" value="P-loop_NTPase"/>
</dbReference>
<dbReference type="OrthoDB" id="2163163at2759"/>
<organism evidence="6 7">
    <name type="scientific">Spizellomyces punctatus (strain DAOM BR117)</name>
    <dbReference type="NCBI Taxonomy" id="645134"/>
    <lineage>
        <taxon>Eukaryota</taxon>
        <taxon>Fungi</taxon>
        <taxon>Fungi incertae sedis</taxon>
        <taxon>Chytridiomycota</taxon>
        <taxon>Chytridiomycota incertae sedis</taxon>
        <taxon>Chytridiomycetes</taxon>
        <taxon>Spizellomycetales</taxon>
        <taxon>Spizellomycetaceae</taxon>
        <taxon>Spizellomyces</taxon>
    </lineage>
</organism>
<evidence type="ECO:0000256" key="2">
    <source>
        <dbReference type="ARBA" id="ARBA00022801"/>
    </source>
</evidence>
<evidence type="ECO:0000313" key="6">
    <source>
        <dbReference type="EMBL" id="KND00184.1"/>
    </source>
</evidence>
<protein>
    <recommendedName>
        <fullName evidence="5">AAA+ ATPase domain-containing protein</fullName>
    </recommendedName>
</protein>
<sequence>MVTFTCHIWDNQPEALESSPHRTFPDGYSFNDGSNDEDLDAEIPEESFDPGEVYEIPLAEYVPDPRQATVWFLSLQNLTESHLDWLDEQRGPLPGGLSSISGIYGLAVQNEDQRTILIHIASGTRCLSIAVGKQHRRPEPFDPLLQVRIHISNPVMQDPVAALDAWLSDSSKIIVGTEIWYSILLLYKDLGIKSTSAYDAHVPPRVNDSLQVAKNARADETAMDIDLSTNEEFRHFVSLAILSYNAFIERCSWSTAPVQDTSYAITELNEKYLPMCMFLATTTTRVAGGGRNPYKCEYDHLSNEDMWGQRYLKVQQSRFATRVRENDKVTIQLQDGCEVPGDIRIVKGKSAFITPSIDPDQVVQIIVLPTQKGLSGDTTLCIFLKKLLSGDMSLLNVFTETLLSPLTRLYTTQLDMYKPDVHQQPITIQKQSDETRIDGPEVYIPYGDDEDDLAGVNFFGLNNAQASAVQMIFAPKHEFPALFIYVHGPPGTGKTTVISTTASILSKIFTRLPNEQKPQFPVLLVVANSNIAVKNVAEKLHRTGHTQFLTVVSEDFYFEWHEGQYFEFSDRIVISKRIPENSRARPYQKAQESCVFLCTLSMMSNAKMMTRVLKNRIVKWLLVDEASQADLAAYPWVLSQLPTLEKVVFLGDEHQLPPFGFQVTNVFHAFDALEPLKETLPKTVSSIHLRTQYRLPRPLANFLSENVYKPIGLVTPESRPEDNTNSVLWVNVSGRQKKQGHSWTNQGEATVIHRLISVRRLYETPSRIAILTGYDAHRALLRNKFTHRDYACRERCYNIDSFQGHEADIVFASLVRTDGVGFMSDRQRINVMLSRAKRELLVVGDFMHAINANAGLMTVFARWCASQKRVVSVVEYMKRVAQNGMDLDEHIEGV</sequence>
<dbReference type="InterPro" id="IPR047187">
    <property type="entry name" value="SF1_C_Upf1"/>
</dbReference>
<evidence type="ECO:0000256" key="3">
    <source>
        <dbReference type="ARBA" id="ARBA00022806"/>
    </source>
</evidence>
<keyword evidence="2" id="KW-0378">Hydrolase</keyword>
<dbReference type="CDD" id="cd18808">
    <property type="entry name" value="SF1_C_Upf1"/>
    <property type="match status" value="1"/>
</dbReference>
<evidence type="ECO:0000259" key="5">
    <source>
        <dbReference type="SMART" id="SM00382"/>
    </source>
</evidence>
<keyword evidence="1" id="KW-0547">Nucleotide-binding</keyword>
<dbReference type="SMART" id="SM00382">
    <property type="entry name" value="AAA"/>
    <property type="match status" value="1"/>
</dbReference>
<dbReference type="GO" id="GO:0043139">
    <property type="term" value="F:5'-3' DNA helicase activity"/>
    <property type="evidence" value="ECO:0007669"/>
    <property type="project" value="TreeGrafter"/>
</dbReference>
<dbReference type="GeneID" id="27687970"/>
<evidence type="ECO:0000256" key="1">
    <source>
        <dbReference type="ARBA" id="ARBA00022741"/>
    </source>
</evidence>
<dbReference type="InterPro" id="IPR050534">
    <property type="entry name" value="Coronavir_polyprotein_1ab"/>
</dbReference>
<dbReference type="GO" id="GO:0005524">
    <property type="term" value="F:ATP binding"/>
    <property type="evidence" value="ECO:0007669"/>
    <property type="project" value="UniProtKB-KW"/>
</dbReference>
<dbReference type="GO" id="GO:0016787">
    <property type="term" value="F:hydrolase activity"/>
    <property type="evidence" value="ECO:0007669"/>
    <property type="project" value="UniProtKB-KW"/>
</dbReference>
<dbReference type="SUPFAM" id="SSF52540">
    <property type="entry name" value="P-loop containing nucleoside triphosphate hydrolases"/>
    <property type="match status" value="1"/>
</dbReference>
<evidence type="ECO:0000313" key="7">
    <source>
        <dbReference type="Proteomes" id="UP000053201"/>
    </source>
</evidence>
<dbReference type="Gene3D" id="3.40.50.300">
    <property type="entry name" value="P-loop containing nucleotide triphosphate hydrolases"/>
    <property type="match status" value="2"/>
</dbReference>
<accession>A0A0L0HHB8</accession>
<dbReference type="InterPro" id="IPR041679">
    <property type="entry name" value="DNA2/NAM7-like_C"/>
</dbReference>
<keyword evidence="4" id="KW-0067">ATP-binding</keyword>
<dbReference type="InParanoid" id="A0A0L0HHB8"/>
<dbReference type="eggNOG" id="KOG1802">
    <property type="taxonomic scope" value="Eukaryota"/>
</dbReference>
<name>A0A0L0HHB8_SPIPD</name>
<dbReference type="PANTHER" id="PTHR43788">
    <property type="entry name" value="DNA2/NAM7 HELICASE FAMILY MEMBER"/>
    <property type="match status" value="1"/>
</dbReference>
<evidence type="ECO:0000256" key="4">
    <source>
        <dbReference type="ARBA" id="ARBA00022840"/>
    </source>
</evidence>
<gene>
    <name evidence="6" type="ORF">SPPG_04525</name>
</gene>
<feature type="domain" description="AAA+ ATPase" evidence="5">
    <location>
        <begin position="480"/>
        <end position="795"/>
    </location>
</feature>
<dbReference type="PANTHER" id="PTHR43788:SF8">
    <property type="entry name" value="DNA-BINDING PROTEIN SMUBP-2"/>
    <property type="match status" value="1"/>
</dbReference>
<dbReference type="STRING" id="645134.A0A0L0HHB8"/>
<dbReference type="Pfam" id="PF13087">
    <property type="entry name" value="AAA_12"/>
    <property type="match status" value="1"/>
</dbReference>
<dbReference type="Proteomes" id="UP000053201">
    <property type="component" value="Unassembled WGS sequence"/>
</dbReference>
<proteinExistence type="predicted"/>
<keyword evidence="7" id="KW-1185">Reference proteome</keyword>